<dbReference type="PANTHER" id="PTHR21716:SF53">
    <property type="entry name" value="PERMEASE PERM-RELATED"/>
    <property type="match status" value="1"/>
</dbReference>
<keyword evidence="3" id="KW-0813">Transport</keyword>
<dbReference type="EMBL" id="FNXY01000005">
    <property type="protein sequence ID" value="SEJ19496.1"/>
    <property type="molecule type" value="Genomic_DNA"/>
</dbReference>
<dbReference type="GO" id="GO:0055085">
    <property type="term" value="P:transmembrane transport"/>
    <property type="evidence" value="ECO:0007669"/>
    <property type="project" value="TreeGrafter"/>
</dbReference>
<dbReference type="STRING" id="408657.SAMN04487995_3707"/>
<feature type="transmembrane region" description="Helical" evidence="8">
    <location>
        <begin position="267"/>
        <end position="290"/>
    </location>
</feature>
<organism evidence="9 10">
    <name type="scientific">Dyadobacter koreensis</name>
    <dbReference type="NCBI Taxonomy" id="408657"/>
    <lineage>
        <taxon>Bacteria</taxon>
        <taxon>Pseudomonadati</taxon>
        <taxon>Bacteroidota</taxon>
        <taxon>Cytophagia</taxon>
        <taxon>Cytophagales</taxon>
        <taxon>Spirosomataceae</taxon>
        <taxon>Dyadobacter</taxon>
    </lineage>
</organism>
<keyword evidence="5 8" id="KW-0812">Transmembrane</keyword>
<sequence length="373" mass="41141">MSSLAPRPFYHQLSHTLIALALITLAIYLGQDIIVPLAMAGLIAVLLHPVEGWLMRRGFPKVLAISMAVTLAILLVAGVTVLLSMQLADFSDELPKLKKNINDTYREIRRWIRREYSLSYRQQDQYIQKAQTQTLENFQGGETLGVVTGPLGTLILLPIYIFLLLYYRAMLIHFMIVLFTQKHKAKVTEVLHEIKAIIQSYMVGLLLETTCVAVLNCVGLLILNVQYAILLGIMAAILNLVPYIGGLVATVLAMLVTFISHPEIDTILGVVGIFLAVQFVDNNFLVPLVIGSKVRINALVSIIGVLVGGALAGVSGMFLSIPAIAMLKVIFDRVEGLEAWGILLGDQTPEEEKGTLFRLVKKKKRELTDDPAE</sequence>
<evidence type="ECO:0000256" key="8">
    <source>
        <dbReference type="SAM" id="Phobius"/>
    </source>
</evidence>
<evidence type="ECO:0000256" key="6">
    <source>
        <dbReference type="ARBA" id="ARBA00022989"/>
    </source>
</evidence>
<gene>
    <name evidence="9" type="ORF">SAMN04487995_3707</name>
</gene>
<keyword evidence="4" id="KW-1003">Cell membrane</keyword>
<feature type="transmembrane region" description="Helical" evidence="8">
    <location>
        <begin position="33"/>
        <end position="50"/>
    </location>
</feature>
<feature type="transmembrane region" description="Helical" evidence="8">
    <location>
        <begin position="62"/>
        <end position="88"/>
    </location>
</feature>
<reference evidence="9 10" key="1">
    <citation type="submission" date="2016-10" db="EMBL/GenBank/DDBJ databases">
        <authorList>
            <person name="de Groot N.N."/>
        </authorList>
    </citation>
    <scope>NUCLEOTIDE SEQUENCE [LARGE SCALE GENOMIC DNA]</scope>
    <source>
        <strain evidence="9 10">DSM 19938</strain>
    </source>
</reference>
<dbReference type="Pfam" id="PF01594">
    <property type="entry name" value="AI-2E_transport"/>
    <property type="match status" value="1"/>
</dbReference>
<evidence type="ECO:0000313" key="9">
    <source>
        <dbReference type="EMBL" id="SEJ19496.1"/>
    </source>
</evidence>
<dbReference type="Proteomes" id="UP000199532">
    <property type="component" value="Unassembled WGS sequence"/>
</dbReference>
<dbReference type="OrthoDB" id="9793390at2"/>
<accession>A0A1H6WUD5</accession>
<keyword evidence="6 8" id="KW-1133">Transmembrane helix</keyword>
<dbReference type="PANTHER" id="PTHR21716">
    <property type="entry name" value="TRANSMEMBRANE PROTEIN"/>
    <property type="match status" value="1"/>
</dbReference>
<evidence type="ECO:0000313" key="10">
    <source>
        <dbReference type="Proteomes" id="UP000199532"/>
    </source>
</evidence>
<evidence type="ECO:0000256" key="2">
    <source>
        <dbReference type="ARBA" id="ARBA00009773"/>
    </source>
</evidence>
<comment type="similarity">
    <text evidence="2">Belongs to the autoinducer-2 exporter (AI-2E) (TC 2.A.86) family.</text>
</comment>
<dbReference type="GO" id="GO:0005886">
    <property type="term" value="C:plasma membrane"/>
    <property type="evidence" value="ECO:0007669"/>
    <property type="project" value="UniProtKB-SubCell"/>
</dbReference>
<dbReference type="AlphaFoldDB" id="A0A1H6WUD5"/>
<evidence type="ECO:0000256" key="5">
    <source>
        <dbReference type="ARBA" id="ARBA00022692"/>
    </source>
</evidence>
<dbReference type="RefSeq" id="WP_090337681.1">
    <property type="nucleotide sequence ID" value="NZ_FNXY01000005.1"/>
</dbReference>
<evidence type="ECO:0000256" key="3">
    <source>
        <dbReference type="ARBA" id="ARBA00022448"/>
    </source>
</evidence>
<proteinExistence type="inferred from homology"/>
<evidence type="ECO:0000256" key="1">
    <source>
        <dbReference type="ARBA" id="ARBA00004651"/>
    </source>
</evidence>
<dbReference type="InterPro" id="IPR002549">
    <property type="entry name" value="AI-2E-like"/>
</dbReference>
<feature type="transmembrane region" description="Helical" evidence="8">
    <location>
        <begin position="201"/>
        <end position="223"/>
    </location>
</feature>
<name>A0A1H6WUD5_9BACT</name>
<evidence type="ECO:0000256" key="7">
    <source>
        <dbReference type="ARBA" id="ARBA00023136"/>
    </source>
</evidence>
<feature type="transmembrane region" description="Helical" evidence="8">
    <location>
        <begin position="229"/>
        <end position="255"/>
    </location>
</feature>
<protein>
    <submittedName>
        <fullName evidence="9">Predicted PurR-regulated permease PerM</fullName>
    </submittedName>
</protein>
<evidence type="ECO:0000256" key="4">
    <source>
        <dbReference type="ARBA" id="ARBA00022475"/>
    </source>
</evidence>
<comment type="subcellular location">
    <subcellularLocation>
        <location evidence="1">Cell membrane</location>
        <topology evidence="1">Multi-pass membrane protein</topology>
    </subcellularLocation>
</comment>
<keyword evidence="7 8" id="KW-0472">Membrane</keyword>
<feature type="transmembrane region" description="Helical" evidence="8">
    <location>
        <begin position="296"/>
        <end position="319"/>
    </location>
</feature>
<keyword evidence="10" id="KW-1185">Reference proteome</keyword>
<feature type="transmembrane region" description="Helical" evidence="8">
    <location>
        <begin position="9"/>
        <end position="27"/>
    </location>
</feature>